<name>A0A1M5KZ42_9SPHI</name>
<organism evidence="7 8">
    <name type="scientific">Pedobacter caeni</name>
    <dbReference type="NCBI Taxonomy" id="288992"/>
    <lineage>
        <taxon>Bacteria</taxon>
        <taxon>Pseudomonadati</taxon>
        <taxon>Bacteroidota</taxon>
        <taxon>Sphingobacteriia</taxon>
        <taxon>Sphingobacteriales</taxon>
        <taxon>Sphingobacteriaceae</taxon>
        <taxon>Pedobacter</taxon>
    </lineage>
</organism>
<dbReference type="Pfam" id="PF04542">
    <property type="entry name" value="Sigma70_r2"/>
    <property type="match status" value="1"/>
</dbReference>
<keyword evidence="4" id="KW-0804">Transcription</keyword>
<evidence type="ECO:0000313" key="7">
    <source>
        <dbReference type="EMBL" id="SHG57940.1"/>
    </source>
</evidence>
<dbReference type="Gene3D" id="1.10.10.10">
    <property type="entry name" value="Winged helix-like DNA-binding domain superfamily/Winged helix DNA-binding domain"/>
    <property type="match status" value="1"/>
</dbReference>
<dbReference type="STRING" id="288992.SAMN04488522_106145"/>
<dbReference type="GO" id="GO:0003677">
    <property type="term" value="F:DNA binding"/>
    <property type="evidence" value="ECO:0007669"/>
    <property type="project" value="InterPro"/>
</dbReference>
<dbReference type="SUPFAM" id="SSF88659">
    <property type="entry name" value="Sigma3 and sigma4 domains of RNA polymerase sigma factors"/>
    <property type="match status" value="1"/>
</dbReference>
<keyword evidence="2" id="KW-0805">Transcription regulation</keyword>
<evidence type="ECO:0000259" key="5">
    <source>
        <dbReference type="Pfam" id="PF04542"/>
    </source>
</evidence>
<reference evidence="8" key="1">
    <citation type="submission" date="2016-11" db="EMBL/GenBank/DDBJ databases">
        <authorList>
            <person name="Varghese N."/>
            <person name="Submissions S."/>
        </authorList>
    </citation>
    <scope>NUCLEOTIDE SEQUENCE [LARGE SCALE GENOMIC DNA]</scope>
    <source>
        <strain evidence="8">DSM 16990</strain>
    </source>
</reference>
<dbReference type="GO" id="GO:0016987">
    <property type="term" value="F:sigma factor activity"/>
    <property type="evidence" value="ECO:0007669"/>
    <property type="project" value="UniProtKB-KW"/>
</dbReference>
<protein>
    <submittedName>
        <fullName evidence="7">RNA polymerase sigma-70 factor, ECF subfamily</fullName>
    </submittedName>
</protein>
<keyword evidence="8" id="KW-1185">Reference proteome</keyword>
<gene>
    <name evidence="7" type="ORF">SAMN04488522_106145</name>
</gene>
<dbReference type="EMBL" id="FQUQ01000006">
    <property type="protein sequence ID" value="SHG57940.1"/>
    <property type="molecule type" value="Genomic_DNA"/>
</dbReference>
<dbReference type="AlphaFoldDB" id="A0A1M5KZ42"/>
<dbReference type="InterPro" id="IPR013324">
    <property type="entry name" value="RNA_pol_sigma_r3/r4-like"/>
</dbReference>
<dbReference type="InterPro" id="IPR013249">
    <property type="entry name" value="RNA_pol_sigma70_r4_t2"/>
</dbReference>
<dbReference type="PANTHER" id="PTHR43133:SF46">
    <property type="entry name" value="RNA POLYMERASE SIGMA-70 FACTOR ECF SUBFAMILY"/>
    <property type="match status" value="1"/>
</dbReference>
<accession>A0A1M5KZ42</accession>
<proteinExistence type="inferred from homology"/>
<dbReference type="SUPFAM" id="SSF88946">
    <property type="entry name" value="Sigma2 domain of RNA polymerase sigma factors"/>
    <property type="match status" value="1"/>
</dbReference>
<evidence type="ECO:0000259" key="6">
    <source>
        <dbReference type="Pfam" id="PF08281"/>
    </source>
</evidence>
<dbReference type="Pfam" id="PF08281">
    <property type="entry name" value="Sigma70_r4_2"/>
    <property type="match status" value="1"/>
</dbReference>
<dbReference type="GO" id="GO:0006352">
    <property type="term" value="P:DNA-templated transcription initiation"/>
    <property type="evidence" value="ECO:0007669"/>
    <property type="project" value="InterPro"/>
</dbReference>
<evidence type="ECO:0000256" key="2">
    <source>
        <dbReference type="ARBA" id="ARBA00023015"/>
    </source>
</evidence>
<dbReference type="Gene3D" id="1.10.1740.10">
    <property type="match status" value="1"/>
</dbReference>
<dbReference type="InterPro" id="IPR036388">
    <property type="entry name" value="WH-like_DNA-bd_sf"/>
</dbReference>
<dbReference type="NCBIfam" id="TIGR02937">
    <property type="entry name" value="sigma70-ECF"/>
    <property type="match status" value="1"/>
</dbReference>
<keyword evidence="3" id="KW-0731">Sigma factor</keyword>
<dbReference type="PANTHER" id="PTHR43133">
    <property type="entry name" value="RNA POLYMERASE ECF-TYPE SIGMA FACTO"/>
    <property type="match status" value="1"/>
</dbReference>
<feature type="domain" description="RNA polymerase sigma factor 70 region 4 type 2" evidence="6">
    <location>
        <begin position="128"/>
        <end position="178"/>
    </location>
</feature>
<dbReference type="Proteomes" id="UP000184287">
    <property type="component" value="Unassembled WGS sequence"/>
</dbReference>
<evidence type="ECO:0000313" key="8">
    <source>
        <dbReference type="Proteomes" id="UP000184287"/>
    </source>
</evidence>
<feature type="domain" description="RNA polymerase sigma-70 region 2" evidence="5">
    <location>
        <begin position="27"/>
        <end position="93"/>
    </location>
</feature>
<dbReference type="InterPro" id="IPR007627">
    <property type="entry name" value="RNA_pol_sigma70_r2"/>
</dbReference>
<sequence>MNCLASVFMGRQVLSRNIQTDQAFKMLYRLHWSRVYSLCMRFCQDESAAKDMTQNIFLSVWDRGLEFPDDKSAEVFLTKAARFQVMNYFRDQKINIPTDEETGAGNRIETWRYNPETMFTLHEFKAEINSQVNALEEPTRTIFMLSRDQDKSYREISEELGIAVKTVEKHMSRALLKLRTALQPDSVV</sequence>
<dbReference type="CDD" id="cd06171">
    <property type="entry name" value="Sigma70_r4"/>
    <property type="match status" value="1"/>
</dbReference>
<evidence type="ECO:0000256" key="4">
    <source>
        <dbReference type="ARBA" id="ARBA00023163"/>
    </source>
</evidence>
<evidence type="ECO:0000256" key="1">
    <source>
        <dbReference type="ARBA" id="ARBA00010641"/>
    </source>
</evidence>
<comment type="similarity">
    <text evidence="1">Belongs to the sigma-70 factor family. ECF subfamily.</text>
</comment>
<dbReference type="InterPro" id="IPR014284">
    <property type="entry name" value="RNA_pol_sigma-70_dom"/>
</dbReference>
<dbReference type="InterPro" id="IPR039425">
    <property type="entry name" value="RNA_pol_sigma-70-like"/>
</dbReference>
<evidence type="ECO:0000256" key="3">
    <source>
        <dbReference type="ARBA" id="ARBA00023082"/>
    </source>
</evidence>
<dbReference type="InterPro" id="IPR013325">
    <property type="entry name" value="RNA_pol_sigma_r2"/>
</dbReference>